<dbReference type="SMART" id="SM00710">
    <property type="entry name" value="PbH1"/>
    <property type="match status" value="6"/>
</dbReference>
<dbReference type="PROSITE" id="PS51257">
    <property type="entry name" value="PROKAR_LIPOPROTEIN"/>
    <property type="match status" value="1"/>
</dbReference>
<organism evidence="2 3">
    <name type="scientific">Microbacterium algihabitans</name>
    <dbReference type="NCBI Taxonomy" id="3075992"/>
    <lineage>
        <taxon>Bacteria</taxon>
        <taxon>Bacillati</taxon>
        <taxon>Actinomycetota</taxon>
        <taxon>Actinomycetes</taxon>
        <taxon>Micrococcales</taxon>
        <taxon>Microbacteriaceae</taxon>
        <taxon>Microbacterium</taxon>
    </lineage>
</organism>
<evidence type="ECO:0000313" key="3">
    <source>
        <dbReference type="Proteomes" id="UP001256673"/>
    </source>
</evidence>
<dbReference type="Gene3D" id="2.160.20.10">
    <property type="entry name" value="Single-stranded right-handed beta-helix, Pectin lyase-like"/>
    <property type="match status" value="1"/>
</dbReference>
<accession>A0ABU3RS38</accession>
<feature type="signal peptide" evidence="1">
    <location>
        <begin position="1"/>
        <end position="21"/>
    </location>
</feature>
<comment type="caution">
    <text evidence="2">The sequence shown here is derived from an EMBL/GenBank/DDBJ whole genome shotgun (WGS) entry which is preliminary data.</text>
</comment>
<dbReference type="SUPFAM" id="SSF51126">
    <property type="entry name" value="Pectin lyase-like"/>
    <property type="match status" value="1"/>
</dbReference>
<dbReference type="RefSeq" id="WP_144829633.1">
    <property type="nucleotide sequence ID" value="NZ_JAWDIU010000001.1"/>
</dbReference>
<evidence type="ECO:0000256" key="1">
    <source>
        <dbReference type="SAM" id="SignalP"/>
    </source>
</evidence>
<feature type="chain" id="PRO_5045332079" evidence="1">
    <location>
        <begin position="22"/>
        <end position="332"/>
    </location>
</feature>
<dbReference type="EMBL" id="JAWDIU010000001">
    <property type="protein sequence ID" value="MDU0325710.1"/>
    <property type="molecule type" value="Genomic_DNA"/>
</dbReference>
<keyword evidence="3" id="KW-1185">Reference proteome</keyword>
<dbReference type="Proteomes" id="UP001256673">
    <property type="component" value="Unassembled WGS sequence"/>
</dbReference>
<dbReference type="InterPro" id="IPR006626">
    <property type="entry name" value="PbH1"/>
</dbReference>
<dbReference type="InterPro" id="IPR011050">
    <property type="entry name" value="Pectin_lyase_fold/virulence"/>
</dbReference>
<protein>
    <submittedName>
        <fullName evidence="2">Right-handed parallel beta-helix repeat-containing protein</fullName>
    </submittedName>
</protein>
<gene>
    <name evidence="2" type="ORF">RWH43_02960</name>
</gene>
<name>A0ABU3RS38_9MICO</name>
<evidence type="ECO:0000313" key="2">
    <source>
        <dbReference type="EMBL" id="MDU0325710.1"/>
    </source>
</evidence>
<reference evidence="2 3" key="1">
    <citation type="submission" date="2023-09" db="EMBL/GenBank/DDBJ databases">
        <title>Microbacterium fusihabitans sp. nov., Microbacterium phycihabitans sp. nov., and Microbacterium cervinum sp. nov., isolated from dried seaweeds of beach.</title>
        <authorList>
            <person name="Lee S.D."/>
        </authorList>
    </citation>
    <scope>NUCLEOTIDE SEQUENCE [LARGE SCALE GENOMIC DNA]</scope>
    <source>
        <strain evidence="2 3">KSW2-21</strain>
    </source>
</reference>
<keyword evidence="1" id="KW-0732">Signal</keyword>
<proteinExistence type="predicted"/>
<sequence>MSRLPRSLALLSAGLMLSACAPGVASTASTALPAADEPCAPGAVQVGADADALQRALDDAKPGAVLQLADATYTGRFRATASGTTDQPIVLCGVAGSVIDAGGVDHGYALHLDGASYWDVRDLEVRGGQKGVVLDGVSHTMLSGLRISHVGQEGLHLRAASSDNLVRAITVEQTGLTDPEFGEGIYVGSAESNWCRHSACQPDRSDRNVFEQLVVADTTAEAVDVKEGTSDGVIRASTLATASGASVDSAIDLKGSGWRLEGSTVTGPVDAVSVHVIVAPWGERNTVSGSDLRAAAAGVGVRLVGAAQRAGNVVACDNTVSAGIELVTGRCT</sequence>
<dbReference type="InterPro" id="IPR012334">
    <property type="entry name" value="Pectin_lyas_fold"/>
</dbReference>